<dbReference type="Gene3D" id="1.10.443.10">
    <property type="entry name" value="Intergrase catalytic core"/>
    <property type="match status" value="1"/>
</dbReference>
<proteinExistence type="inferred from homology"/>
<sequence>MASVSVRERPRADGSFSYVVQWRDTDGRQRTLTFSRSPVGAENKAEADALAAAMKARGIDEALKLYGIELEPVTRTERKPLTVAQWVRTYIDSLTGLEQGVMDNYESYLAGDIEARPIGAVPVAKLAEEHIRAWVATLQTEGSAKKGSRPNGIKTITNKHGFMSGALAAAVDKGHATKNPFAGRTLPKANVDHDHDMRMLTRPEYDQLLAATAESWQPMLAFMVSSGMRWGEIAALQPKHVDLRTNTVMVRQAWKRSKEGYRLGMPKTKRSRRTINVPADVLAELDLSGEWVFTNQTDGGPCRYPAFRNHVWNPAVARSALNPAPTPHDMRHTYASWQLANGVPITTVSRQLGHESIQTTVNLYGDVDRAAFEAAANVMAAILKSTKPA</sequence>
<dbReference type="Pfam" id="PF00589">
    <property type="entry name" value="Phage_integrase"/>
    <property type="match status" value="1"/>
</dbReference>
<comment type="caution">
    <text evidence="7">The sequence shown here is derived from an EMBL/GenBank/DDBJ whole genome shotgun (WGS) entry which is preliminary data.</text>
</comment>
<name>A0A0D1LHD6_9MYCO</name>
<evidence type="ECO:0000256" key="4">
    <source>
        <dbReference type="PROSITE-ProRule" id="PRU01248"/>
    </source>
</evidence>
<dbReference type="GO" id="GO:0003677">
    <property type="term" value="F:DNA binding"/>
    <property type="evidence" value="ECO:0007669"/>
    <property type="project" value="UniProtKB-UniRule"/>
</dbReference>
<dbReference type="Proteomes" id="UP000032221">
    <property type="component" value="Unassembled WGS sequence"/>
</dbReference>
<keyword evidence="2 4" id="KW-0238">DNA-binding</keyword>
<keyword evidence="3" id="KW-0233">DNA recombination</keyword>
<dbReference type="InterPro" id="IPR013762">
    <property type="entry name" value="Integrase-like_cat_sf"/>
</dbReference>
<dbReference type="InterPro" id="IPR044068">
    <property type="entry name" value="CB"/>
</dbReference>
<dbReference type="GO" id="GO:0006310">
    <property type="term" value="P:DNA recombination"/>
    <property type="evidence" value="ECO:0007669"/>
    <property type="project" value="UniProtKB-KW"/>
</dbReference>
<organism evidence="7 8">
    <name type="scientific">Mycolicibacterium llatzerense</name>
    <dbReference type="NCBI Taxonomy" id="280871"/>
    <lineage>
        <taxon>Bacteria</taxon>
        <taxon>Bacillati</taxon>
        <taxon>Actinomycetota</taxon>
        <taxon>Actinomycetes</taxon>
        <taxon>Mycobacteriales</taxon>
        <taxon>Mycobacteriaceae</taxon>
        <taxon>Mycolicibacterium</taxon>
    </lineage>
</organism>
<reference evidence="7 8" key="1">
    <citation type="submission" date="2015-01" db="EMBL/GenBank/DDBJ databases">
        <title>Genome sequence of Mycobacterium llatzerense and Mycobacterium immunogenum recovered from brain abscess.</title>
        <authorList>
            <person name="Greninger A.L."/>
            <person name="Langelier C."/>
            <person name="Cunningham G."/>
            <person name="Chiu C.Y."/>
            <person name="Miller S."/>
        </authorList>
    </citation>
    <scope>NUCLEOTIDE SEQUENCE [LARGE SCALE GENOMIC DNA]</scope>
    <source>
        <strain evidence="7 8">CLUC14</strain>
    </source>
</reference>
<dbReference type="RefSeq" id="WP_043984933.1">
    <property type="nucleotide sequence ID" value="NZ_JXST01000006.1"/>
</dbReference>
<feature type="domain" description="Core-binding (CB)" evidence="6">
    <location>
        <begin position="81"/>
        <end position="171"/>
    </location>
</feature>
<dbReference type="AlphaFoldDB" id="A0A0D1LHD6"/>
<dbReference type="InterPro" id="IPR002104">
    <property type="entry name" value="Integrase_catalytic"/>
</dbReference>
<evidence type="ECO:0000256" key="1">
    <source>
        <dbReference type="ARBA" id="ARBA00008857"/>
    </source>
</evidence>
<dbReference type="EMBL" id="JXST01000006">
    <property type="protein sequence ID" value="KIU17872.1"/>
    <property type="molecule type" value="Genomic_DNA"/>
</dbReference>
<dbReference type="PANTHER" id="PTHR30349">
    <property type="entry name" value="PHAGE INTEGRASE-RELATED"/>
    <property type="match status" value="1"/>
</dbReference>
<evidence type="ECO:0000259" key="6">
    <source>
        <dbReference type="PROSITE" id="PS51900"/>
    </source>
</evidence>
<dbReference type="CDD" id="cd01189">
    <property type="entry name" value="INT_ICEBs1_C_like"/>
    <property type="match status" value="1"/>
</dbReference>
<dbReference type="GO" id="GO:0015074">
    <property type="term" value="P:DNA integration"/>
    <property type="evidence" value="ECO:0007669"/>
    <property type="project" value="InterPro"/>
</dbReference>
<dbReference type="InterPro" id="IPR010998">
    <property type="entry name" value="Integrase_recombinase_N"/>
</dbReference>
<evidence type="ECO:0000256" key="3">
    <source>
        <dbReference type="ARBA" id="ARBA00023172"/>
    </source>
</evidence>
<evidence type="ECO:0000259" key="5">
    <source>
        <dbReference type="PROSITE" id="PS51898"/>
    </source>
</evidence>
<evidence type="ECO:0000256" key="2">
    <source>
        <dbReference type="ARBA" id="ARBA00023125"/>
    </source>
</evidence>
<evidence type="ECO:0000313" key="8">
    <source>
        <dbReference type="Proteomes" id="UP000032221"/>
    </source>
</evidence>
<feature type="domain" description="Tyr recombinase" evidence="5">
    <location>
        <begin position="195"/>
        <end position="377"/>
    </location>
</feature>
<dbReference type="InterPro" id="IPR050090">
    <property type="entry name" value="Tyrosine_recombinase_XerCD"/>
</dbReference>
<dbReference type="PROSITE" id="PS51900">
    <property type="entry name" value="CB"/>
    <property type="match status" value="1"/>
</dbReference>
<evidence type="ECO:0008006" key="9">
    <source>
        <dbReference type="Google" id="ProtNLM"/>
    </source>
</evidence>
<dbReference type="InterPro" id="IPR011010">
    <property type="entry name" value="DNA_brk_join_enz"/>
</dbReference>
<dbReference type="PANTHER" id="PTHR30349:SF64">
    <property type="entry name" value="PROPHAGE INTEGRASE INTD-RELATED"/>
    <property type="match status" value="1"/>
</dbReference>
<dbReference type="PATRIC" id="fig|280871.6.peg.1299"/>
<dbReference type="SUPFAM" id="SSF56349">
    <property type="entry name" value="DNA breaking-rejoining enzymes"/>
    <property type="match status" value="1"/>
</dbReference>
<dbReference type="PROSITE" id="PS51898">
    <property type="entry name" value="TYR_RECOMBINASE"/>
    <property type="match status" value="1"/>
</dbReference>
<dbReference type="OrthoDB" id="1822491at2"/>
<evidence type="ECO:0000313" key="7">
    <source>
        <dbReference type="EMBL" id="KIU17872.1"/>
    </source>
</evidence>
<dbReference type="Gene3D" id="1.10.150.130">
    <property type="match status" value="1"/>
</dbReference>
<gene>
    <name evidence="7" type="ORF">TL10_06320</name>
</gene>
<protein>
    <recommendedName>
        <fullName evidence="9">Integrase</fullName>
    </recommendedName>
</protein>
<keyword evidence="8" id="KW-1185">Reference proteome</keyword>
<dbReference type="STRING" id="280871.TL10_06320"/>
<comment type="similarity">
    <text evidence="1">Belongs to the 'phage' integrase family.</text>
</comment>
<accession>A0A0D1LHD6</accession>